<gene>
    <name evidence="2" type="ORF">GCK32_011550</name>
</gene>
<dbReference type="Proteomes" id="UP001331761">
    <property type="component" value="Unassembled WGS sequence"/>
</dbReference>
<comment type="caution">
    <text evidence="2">The sequence shown here is derived from an EMBL/GenBank/DDBJ whole genome shotgun (WGS) entry which is preliminary data.</text>
</comment>
<feature type="region of interest" description="Disordered" evidence="1">
    <location>
        <begin position="45"/>
        <end position="138"/>
    </location>
</feature>
<proteinExistence type="predicted"/>
<feature type="non-terminal residue" evidence="2">
    <location>
        <position position="1"/>
    </location>
</feature>
<evidence type="ECO:0000313" key="3">
    <source>
        <dbReference type="Proteomes" id="UP001331761"/>
    </source>
</evidence>
<evidence type="ECO:0000256" key="1">
    <source>
        <dbReference type="SAM" id="MobiDB-lite"/>
    </source>
</evidence>
<feature type="compositionally biased region" description="Acidic residues" evidence="1">
    <location>
        <begin position="68"/>
        <end position="91"/>
    </location>
</feature>
<evidence type="ECO:0000313" key="2">
    <source>
        <dbReference type="EMBL" id="KAK5982481.1"/>
    </source>
</evidence>
<feature type="compositionally biased region" description="Polar residues" evidence="1">
    <location>
        <begin position="112"/>
        <end position="127"/>
    </location>
</feature>
<name>A0AAN8FNB3_TRICO</name>
<protein>
    <submittedName>
        <fullName evidence="2">Uncharacterized protein</fullName>
    </submittedName>
</protein>
<accession>A0AAN8FNB3</accession>
<dbReference type="EMBL" id="WIXE01005059">
    <property type="protein sequence ID" value="KAK5982481.1"/>
    <property type="molecule type" value="Genomic_DNA"/>
</dbReference>
<reference evidence="2 3" key="1">
    <citation type="submission" date="2019-10" db="EMBL/GenBank/DDBJ databases">
        <title>Assembly and Annotation for the nematode Trichostrongylus colubriformis.</title>
        <authorList>
            <person name="Martin J."/>
        </authorList>
    </citation>
    <scope>NUCLEOTIDE SEQUENCE [LARGE SCALE GENOMIC DNA]</scope>
    <source>
        <strain evidence="2">G859</strain>
        <tissue evidence="2">Whole worm</tissue>
    </source>
</reference>
<dbReference type="AlphaFoldDB" id="A0AAN8FNB3"/>
<organism evidence="2 3">
    <name type="scientific">Trichostrongylus colubriformis</name>
    <name type="common">Black scour worm</name>
    <dbReference type="NCBI Taxonomy" id="6319"/>
    <lineage>
        <taxon>Eukaryota</taxon>
        <taxon>Metazoa</taxon>
        <taxon>Ecdysozoa</taxon>
        <taxon>Nematoda</taxon>
        <taxon>Chromadorea</taxon>
        <taxon>Rhabditida</taxon>
        <taxon>Rhabditina</taxon>
        <taxon>Rhabditomorpha</taxon>
        <taxon>Strongyloidea</taxon>
        <taxon>Trichostrongylidae</taxon>
        <taxon>Trichostrongylus</taxon>
    </lineage>
</organism>
<keyword evidence="3" id="KW-1185">Reference proteome</keyword>
<sequence length="138" mass="14824">EVVSPVKMASVKDVDKPRNLKKRKLGDVEAECVAAKKVCELECVADESKSAEEEPKEKAESPVKADDAPSEESDEDIDVETVEEEPEEIANGDDAVKDQSVEGSLLEDGSDCSVQANDEKTSNNTEDSVAEPGKSDEP</sequence>
<feature type="region of interest" description="Disordered" evidence="1">
    <location>
        <begin position="1"/>
        <end position="20"/>
    </location>
</feature>
<feature type="compositionally biased region" description="Basic and acidic residues" evidence="1">
    <location>
        <begin position="46"/>
        <end position="67"/>
    </location>
</feature>